<gene>
    <name evidence="2" type="ORF">ACFP2V_04995</name>
</gene>
<evidence type="ECO:0000313" key="3">
    <source>
        <dbReference type="Proteomes" id="UP001596183"/>
    </source>
</evidence>
<proteinExistence type="predicted"/>
<evidence type="ECO:0000256" key="1">
    <source>
        <dbReference type="SAM" id="Phobius"/>
    </source>
</evidence>
<organism evidence="2 3">
    <name type="scientific">Streptomyces incanus</name>
    <dbReference type="NCBI Taxonomy" id="887453"/>
    <lineage>
        <taxon>Bacteria</taxon>
        <taxon>Bacillati</taxon>
        <taxon>Actinomycetota</taxon>
        <taxon>Actinomycetes</taxon>
        <taxon>Kitasatosporales</taxon>
        <taxon>Streptomycetaceae</taxon>
        <taxon>Streptomyces</taxon>
    </lineage>
</organism>
<sequence length="46" mass="4927">MSQAVGGEDIRVVPVAPGLTVGSMVHRAFLILVSMATLDRSLMEDR</sequence>
<keyword evidence="1" id="KW-0812">Transmembrane</keyword>
<keyword evidence="3" id="KW-1185">Reference proteome</keyword>
<evidence type="ECO:0000313" key="2">
    <source>
        <dbReference type="EMBL" id="MFC5669491.1"/>
    </source>
</evidence>
<dbReference type="Proteomes" id="UP001596183">
    <property type="component" value="Unassembled WGS sequence"/>
</dbReference>
<dbReference type="EMBL" id="JBHSPC010000014">
    <property type="protein sequence ID" value="MFC5669491.1"/>
    <property type="molecule type" value="Genomic_DNA"/>
</dbReference>
<feature type="transmembrane region" description="Helical" evidence="1">
    <location>
        <begin position="15"/>
        <end position="38"/>
    </location>
</feature>
<protein>
    <submittedName>
        <fullName evidence="2">Uncharacterized protein</fullName>
    </submittedName>
</protein>
<accession>A0ABW0XKH6</accession>
<comment type="caution">
    <text evidence="2">The sequence shown here is derived from an EMBL/GenBank/DDBJ whole genome shotgun (WGS) entry which is preliminary data.</text>
</comment>
<reference evidence="3" key="1">
    <citation type="journal article" date="2019" name="Int. J. Syst. Evol. Microbiol.">
        <title>The Global Catalogue of Microorganisms (GCM) 10K type strain sequencing project: providing services to taxonomists for standard genome sequencing and annotation.</title>
        <authorList>
            <consortium name="The Broad Institute Genomics Platform"/>
            <consortium name="The Broad Institute Genome Sequencing Center for Infectious Disease"/>
            <person name="Wu L."/>
            <person name="Ma J."/>
        </authorList>
    </citation>
    <scope>NUCLEOTIDE SEQUENCE [LARGE SCALE GENOMIC DNA]</scope>
    <source>
        <strain evidence="3">JCM 13852</strain>
    </source>
</reference>
<keyword evidence="1" id="KW-1133">Transmembrane helix</keyword>
<name>A0ABW0XKH6_9ACTN</name>
<dbReference type="RefSeq" id="WP_381205981.1">
    <property type="nucleotide sequence ID" value="NZ_JBHSPC010000014.1"/>
</dbReference>
<keyword evidence="1" id="KW-0472">Membrane</keyword>